<dbReference type="STRING" id="13706.A0A1X2HW34"/>
<dbReference type="OMA" id="MAMRVEI"/>
<dbReference type="Proteomes" id="UP000242180">
    <property type="component" value="Unassembled WGS sequence"/>
</dbReference>
<protein>
    <recommendedName>
        <fullName evidence="3">YAP-binding/ALF4/Glomulin</fullName>
    </recommendedName>
</protein>
<dbReference type="OrthoDB" id="5396786at2759"/>
<dbReference type="GO" id="GO:0005737">
    <property type="term" value="C:cytoplasm"/>
    <property type="evidence" value="ECO:0007669"/>
    <property type="project" value="TreeGrafter"/>
</dbReference>
<dbReference type="EMBL" id="MCGN01000001">
    <property type="protein sequence ID" value="ORZ03763.1"/>
    <property type="molecule type" value="Genomic_DNA"/>
</dbReference>
<proteinExistence type="predicted"/>
<organism evidence="1 2">
    <name type="scientific">Syncephalastrum racemosum</name>
    <name type="common">Filamentous fungus</name>
    <dbReference type="NCBI Taxonomy" id="13706"/>
    <lineage>
        <taxon>Eukaryota</taxon>
        <taxon>Fungi</taxon>
        <taxon>Fungi incertae sedis</taxon>
        <taxon>Mucoromycota</taxon>
        <taxon>Mucoromycotina</taxon>
        <taxon>Mucoromycetes</taxon>
        <taxon>Mucorales</taxon>
        <taxon>Syncephalastraceae</taxon>
        <taxon>Syncephalastrum</taxon>
    </lineage>
</organism>
<dbReference type="AlphaFoldDB" id="A0A1X2HW34"/>
<reference evidence="1 2" key="1">
    <citation type="submission" date="2016-07" db="EMBL/GenBank/DDBJ databases">
        <title>Pervasive Adenine N6-methylation of Active Genes in Fungi.</title>
        <authorList>
            <consortium name="DOE Joint Genome Institute"/>
            <person name="Mondo S.J."/>
            <person name="Dannebaum R.O."/>
            <person name="Kuo R.C."/>
            <person name="Labutti K."/>
            <person name="Haridas S."/>
            <person name="Kuo A."/>
            <person name="Salamov A."/>
            <person name="Ahrendt S.R."/>
            <person name="Lipzen A."/>
            <person name="Sullivan W."/>
            <person name="Andreopoulos W.B."/>
            <person name="Clum A."/>
            <person name="Lindquist E."/>
            <person name="Daum C."/>
            <person name="Ramamoorthy G.K."/>
            <person name="Gryganskyi A."/>
            <person name="Culley D."/>
            <person name="Magnuson J.K."/>
            <person name="James T.Y."/>
            <person name="O'Malley M.A."/>
            <person name="Stajich J.E."/>
            <person name="Spatafora J.W."/>
            <person name="Visel A."/>
            <person name="Grigoriev I.V."/>
        </authorList>
    </citation>
    <scope>NUCLEOTIDE SEQUENCE [LARGE SCALE GENOMIC DNA]</scope>
    <source>
        <strain evidence="1 2">NRRL 2496</strain>
    </source>
</reference>
<name>A0A1X2HW34_SYNRA</name>
<keyword evidence="2" id="KW-1185">Reference proteome</keyword>
<sequence length="295" mass="34080">MRFDEPSRSILPVVLEPKWIGREFLGPTLSFIKDVANTPRIDKAIFILMYLASNVTTEITLESLEELLPHALEEDEPDSRWTLIQAMQSIATATTVCSDPQLRFLGYTLLSRFLDMCADDAKVYVLSELLERCPWSAMRAASVGLLKEQVQRAFDDPDLHILKTPLLVMKILPIIYKAETKSLFWHNYSFHMQALNFYLYVLIRDRQTNMTKVWDKPVLEVIQTNYFDPLKEVAEAIKHEAHEKEKQLNKGQGVPEGEENPIVMAMRVEILQNVIESIQHQWNLMEAERKESDSS</sequence>
<evidence type="ECO:0000313" key="2">
    <source>
        <dbReference type="Proteomes" id="UP000242180"/>
    </source>
</evidence>
<dbReference type="Pfam" id="PF08568">
    <property type="entry name" value="Kinetochor_Ybp2"/>
    <property type="match status" value="1"/>
</dbReference>
<evidence type="ECO:0000313" key="1">
    <source>
        <dbReference type="EMBL" id="ORZ03763.1"/>
    </source>
</evidence>
<evidence type="ECO:0008006" key="3">
    <source>
        <dbReference type="Google" id="ProtNLM"/>
    </source>
</evidence>
<comment type="caution">
    <text evidence="1">The sequence shown here is derived from an EMBL/GenBank/DDBJ whole genome shotgun (WGS) entry which is preliminary data.</text>
</comment>
<gene>
    <name evidence="1" type="ORF">BCR43DRAFT_483921</name>
</gene>
<dbReference type="PANTHER" id="PTHR15430">
    <property type="entry name" value="GLOMULIN"/>
    <property type="match status" value="1"/>
</dbReference>
<dbReference type="InParanoid" id="A0A1X2HW34"/>
<dbReference type="PANTHER" id="PTHR15430:SF1">
    <property type="entry name" value="GLOMULIN"/>
    <property type="match status" value="1"/>
</dbReference>
<dbReference type="InterPro" id="IPR019516">
    <property type="entry name" value="Glomulin/ALF4"/>
</dbReference>
<dbReference type="GO" id="GO:0055105">
    <property type="term" value="F:ubiquitin-protein transferase inhibitor activity"/>
    <property type="evidence" value="ECO:0007669"/>
    <property type="project" value="TreeGrafter"/>
</dbReference>
<accession>A0A1X2HW34</accession>
<dbReference type="InterPro" id="IPR013877">
    <property type="entry name" value="YAP-bd/ALF4/Glomulin"/>
</dbReference>